<proteinExistence type="predicted"/>
<sequence>MPCVSASRTVPSPTTSLNMSASRSSATADRRKDIPGSATSYHARVLIVPKHRSHPRLLLPIRRGFSILNAPSGQSSACQQKLCEICRYENQASRQRRASLGVPVKQGAPWRIFCRPGGCTKAKTVRHRAQRCPRRPEGSPAFTGPCPSHTPRPAWPDKATHTSPIWRFAVSRTARLFQFAQSQTTNMATKFGRGHSVPRSPLSIGETPTDLWPESSRKSSTARGIYIPVP</sequence>
<dbReference type="AlphaFoldDB" id="A0A371CLR7"/>
<reference evidence="2 3" key="1">
    <citation type="journal article" date="2018" name="Biotechnol. Biofuels">
        <title>Integrative visual omics of the white-rot fungus Polyporus brumalis exposes the biotechnological potential of its oxidative enzymes for delignifying raw plant biomass.</title>
        <authorList>
            <person name="Miyauchi S."/>
            <person name="Rancon A."/>
            <person name="Drula E."/>
            <person name="Hage H."/>
            <person name="Chaduli D."/>
            <person name="Favel A."/>
            <person name="Grisel S."/>
            <person name="Henrissat B."/>
            <person name="Herpoel-Gimbert I."/>
            <person name="Ruiz-Duenas F.J."/>
            <person name="Chevret D."/>
            <person name="Hainaut M."/>
            <person name="Lin J."/>
            <person name="Wang M."/>
            <person name="Pangilinan J."/>
            <person name="Lipzen A."/>
            <person name="Lesage-Meessen L."/>
            <person name="Navarro D."/>
            <person name="Riley R."/>
            <person name="Grigoriev I.V."/>
            <person name="Zhou S."/>
            <person name="Raouche S."/>
            <person name="Rosso M.N."/>
        </authorList>
    </citation>
    <scope>NUCLEOTIDE SEQUENCE [LARGE SCALE GENOMIC DNA]</scope>
    <source>
        <strain evidence="2 3">BRFM 1820</strain>
    </source>
</reference>
<evidence type="ECO:0000313" key="2">
    <source>
        <dbReference type="EMBL" id="RDX41222.1"/>
    </source>
</evidence>
<keyword evidence="3" id="KW-1185">Reference proteome</keyword>
<feature type="region of interest" description="Disordered" evidence="1">
    <location>
        <begin position="130"/>
        <end position="149"/>
    </location>
</feature>
<evidence type="ECO:0000313" key="3">
    <source>
        <dbReference type="Proteomes" id="UP000256964"/>
    </source>
</evidence>
<feature type="region of interest" description="Disordered" evidence="1">
    <location>
        <begin position="190"/>
        <end position="217"/>
    </location>
</feature>
<evidence type="ECO:0000256" key="1">
    <source>
        <dbReference type="SAM" id="MobiDB-lite"/>
    </source>
</evidence>
<gene>
    <name evidence="2" type="ORF">OH76DRAFT_247669</name>
</gene>
<protein>
    <submittedName>
        <fullName evidence="2">Uncharacterized protein</fullName>
    </submittedName>
</protein>
<organism evidence="2 3">
    <name type="scientific">Lentinus brumalis</name>
    <dbReference type="NCBI Taxonomy" id="2498619"/>
    <lineage>
        <taxon>Eukaryota</taxon>
        <taxon>Fungi</taxon>
        <taxon>Dikarya</taxon>
        <taxon>Basidiomycota</taxon>
        <taxon>Agaricomycotina</taxon>
        <taxon>Agaricomycetes</taxon>
        <taxon>Polyporales</taxon>
        <taxon>Polyporaceae</taxon>
        <taxon>Lentinus</taxon>
    </lineage>
</organism>
<accession>A0A371CLR7</accession>
<dbReference type="Proteomes" id="UP000256964">
    <property type="component" value="Unassembled WGS sequence"/>
</dbReference>
<name>A0A371CLR7_9APHY</name>
<feature type="compositionally biased region" description="Polar residues" evidence="1">
    <location>
        <begin position="1"/>
        <end position="19"/>
    </location>
</feature>
<dbReference type="EMBL" id="KZ857519">
    <property type="protein sequence ID" value="RDX41222.1"/>
    <property type="molecule type" value="Genomic_DNA"/>
</dbReference>
<feature type="region of interest" description="Disordered" evidence="1">
    <location>
        <begin position="1"/>
        <end position="35"/>
    </location>
</feature>